<accession>A0A6A6P8A9</accession>
<dbReference type="PANTHER" id="PTHR43591">
    <property type="entry name" value="METHYLTRANSFERASE"/>
    <property type="match status" value="1"/>
</dbReference>
<dbReference type="SUPFAM" id="SSF53335">
    <property type="entry name" value="S-adenosyl-L-methionine-dependent methyltransferases"/>
    <property type="match status" value="1"/>
</dbReference>
<dbReference type="Gene3D" id="3.40.50.150">
    <property type="entry name" value="Vaccinia Virus protein VP39"/>
    <property type="match status" value="1"/>
</dbReference>
<evidence type="ECO:0000259" key="2">
    <source>
        <dbReference type="Pfam" id="PF13649"/>
    </source>
</evidence>
<evidence type="ECO:0000313" key="4">
    <source>
        <dbReference type="Proteomes" id="UP000799766"/>
    </source>
</evidence>
<dbReference type="OrthoDB" id="2013972at2759"/>
<organism evidence="3 4">
    <name type="scientific">Lineolata rhizophorae</name>
    <dbReference type="NCBI Taxonomy" id="578093"/>
    <lineage>
        <taxon>Eukaryota</taxon>
        <taxon>Fungi</taxon>
        <taxon>Dikarya</taxon>
        <taxon>Ascomycota</taxon>
        <taxon>Pezizomycotina</taxon>
        <taxon>Dothideomycetes</taxon>
        <taxon>Dothideomycetes incertae sedis</taxon>
        <taxon>Lineolatales</taxon>
        <taxon>Lineolataceae</taxon>
        <taxon>Lineolata</taxon>
    </lineage>
</organism>
<dbReference type="EMBL" id="MU001675">
    <property type="protein sequence ID" value="KAF2459683.1"/>
    <property type="molecule type" value="Genomic_DNA"/>
</dbReference>
<proteinExistence type="predicted"/>
<dbReference type="Pfam" id="PF13649">
    <property type="entry name" value="Methyltransf_25"/>
    <property type="match status" value="1"/>
</dbReference>
<protein>
    <submittedName>
        <fullName evidence="3">S-adenosyl-L-methionine-dependent methyltransferase</fullName>
    </submittedName>
</protein>
<evidence type="ECO:0000256" key="1">
    <source>
        <dbReference type="SAM" id="MobiDB-lite"/>
    </source>
</evidence>
<evidence type="ECO:0000313" key="3">
    <source>
        <dbReference type="EMBL" id="KAF2459683.1"/>
    </source>
</evidence>
<dbReference type="InterPro" id="IPR029063">
    <property type="entry name" value="SAM-dependent_MTases_sf"/>
</dbReference>
<feature type="non-terminal residue" evidence="3">
    <location>
        <position position="1"/>
    </location>
</feature>
<sequence>PYVLRYGRRYLREMPLYPLPTDLPELQRQNMQTLLATSVFGRPLCGPAFSAAADGGARPKRVLELACGSAYWTSLCAEYLARGRGERDVTFVGVDVVQLAPDLSRQGIRWRFVRHDLRKVPLPFDDGDFDLVMMKDLSWVMPIGLPSQRLLDECIRVLRPGGTLEVWETDHVVRSLAPHPPPTPSGQAGRRAEDDRCAAQTATFPISPATPFTTAHNGFLQDANAWIQDALDRRKLPPTPCTRVSQMLLQEPESLTDIDCRRVAVPLGEPRWEQAEGVATGTRSRKNSEAGAGAGAGAVGGGGVGAGTRAAKSLLTEEQQALRHLALLNVVQKIESLEPLLKEVSGKNQEEWQRWWSWMMADLLENKGASSGECLELGAWWARK</sequence>
<dbReference type="InterPro" id="IPR041698">
    <property type="entry name" value="Methyltransf_25"/>
</dbReference>
<keyword evidence="4" id="KW-1185">Reference proteome</keyword>
<feature type="compositionally biased region" description="Gly residues" evidence="1">
    <location>
        <begin position="292"/>
        <end position="303"/>
    </location>
</feature>
<keyword evidence="3" id="KW-0808">Transferase</keyword>
<dbReference type="AlphaFoldDB" id="A0A6A6P8A9"/>
<feature type="non-terminal residue" evidence="3">
    <location>
        <position position="384"/>
    </location>
</feature>
<keyword evidence="3" id="KW-0489">Methyltransferase</keyword>
<dbReference type="Proteomes" id="UP000799766">
    <property type="component" value="Unassembled WGS sequence"/>
</dbReference>
<name>A0A6A6P8A9_9PEZI</name>
<gene>
    <name evidence="3" type="ORF">BDY21DRAFT_276631</name>
</gene>
<dbReference type="GO" id="GO:0008168">
    <property type="term" value="F:methyltransferase activity"/>
    <property type="evidence" value="ECO:0007669"/>
    <property type="project" value="UniProtKB-KW"/>
</dbReference>
<feature type="region of interest" description="Disordered" evidence="1">
    <location>
        <begin position="274"/>
        <end position="303"/>
    </location>
</feature>
<reference evidence="3" key="1">
    <citation type="journal article" date="2020" name="Stud. Mycol.">
        <title>101 Dothideomycetes genomes: a test case for predicting lifestyles and emergence of pathogens.</title>
        <authorList>
            <person name="Haridas S."/>
            <person name="Albert R."/>
            <person name="Binder M."/>
            <person name="Bloem J."/>
            <person name="Labutti K."/>
            <person name="Salamov A."/>
            <person name="Andreopoulos B."/>
            <person name="Baker S."/>
            <person name="Barry K."/>
            <person name="Bills G."/>
            <person name="Bluhm B."/>
            <person name="Cannon C."/>
            <person name="Castanera R."/>
            <person name="Culley D."/>
            <person name="Daum C."/>
            <person name="Ezra D."/>
            <person name="Gonzalez J."/>
            <person name="Henrissat B."/>
            <person name="Kuo A."/>
            <person name="Liang C."/>
            <person name="Lipzen A."/>
            <person name="Lutzoni F."/>
            <person name="Magnuson J."/>
            <person name="Mondo S."/>
            <person name="Nolan M."/>
            <person name="Ohm R."/>
            <person name="Pangilinan J."/>
            <person name="Park H.-J."/>
            <person name="Ramirez L."/>
            <person name="Alfaro M."/>
            <person name="Sun H."/>
            <person name="Tritt A."/>
            <person name="Yoshinaga Y."/>
            <person name="Zwiers L.-H."/>
            <person name="Turgeon B."/>
            <person name="Goodwin S."/>
            <person name="Spatafora J."/>
            <person name="Crous P."/>
            <person name="Grigoriev I."/>
        </authorList>
    </citation>
    <scope>NUCLEOTIDE SEQUENCE</scope>
    <source>
        <strain evidence="3">ATCC 16933</strain>
    </source>
</reference>
<feature type="region of interest" description="Disordered" evidence="1">
    <location>
        <begin position="175"/>
        <end position="197"/>
    </location>
</feature>
<dbReference type="GO" id="GO:0032259">
    <property type="term" value="P:methylation"/>
    <property type="evidence" value="ECO:0007669"/>
    <property type="project" value="UniProtKB-KW"/>
</dbReference>
<dbReference type="CDD" id="cd02440">
    <property type="entry name" value="AdoMet_MTases"/>
    <property type="match status" value="1"/>
</dbReference>
<dbReference type="PANTHER" id="PTHR43591:SF50">
    <property type="entry name" value="METHYLTRANSFERASE DOMAIN-CONTAINING PROTEIN-RELATED"/>
    <property type="match status" value="1"/>
</dbReference>
<feature type="domain" description="Methyltransferase" evidence="2">
    <location>
        <begin position="62"/>
        <end position="162"/>
    </location>
</feature>